<accession>A0A8H2WXH5</accession>
<dbReference type="InterPro" id="IPR011009">
    <property type="entry name" value="Kinase-like_dom_sf"/>
</dbReference>
<feature type="compositionally biased region" description="Polar residues" evidence="1">
    <location>
        <begin position="657"/>
        <end position="674"/>
    </location>
</feature>
<dbReference type="AlphaFoldDB" id="A0A8H2WXH5"/>
<evidence type="ECO:0000313" key="4">
    <source>
        <dbReference type="Proteomes" id="UP000663853"/>
    </source>
</evidence>
<dbReference type="Proteomes" id="UP000663853">
    <property type="component" value="Unassembled WGS sequence"/>
</dbReference>
<evidence type="ECO:0000259" key="2">
    <source>
        <dbReference type="PROSITE" id="PS50011"/>
    </source>
</evidence>
<feature type="region of interest" description="Disordered" evidence="1">
    <location>
        <begin position="645"/>
        <end position="760"/>
    </location>
</feature>
<reference evidence="3" key="1">
    <citation type="submission" date="2021-01" db="EMBL/GenBank/DDBJ databases">
        <authorList>
            <person name="Kaushik A."/>
        </authorList>
    </citation>
    <scope>NUCLEOTIDE SEQUENCE</scope>
    <source>
        <strain evidence="3">AG6-10EEA</strain>
    </source>
</reference>
<dbReference type="GO" id="GO:0005524">
    <property type="term" value="F:ATP binding"/>
    <property type="evidence" value="ECO:0007669"/>
    <property type="project" value="InterPro"/>
</dbReference>
<dbReference type="SUPFAM" id="SSF56112">
    <property type="entry name" value="Protein kinase-like (PK-like)"/>
    <property type="match status" value="1"/>
</dbReference>
<organism evidence="3 4">
    <name type="scientific">Rhizoctonia solani</name>
    <dbReference type="NCBI Taxonomy" id="456999"/>
    <lineage>
        <taxon>Eukaryota</taxon>
        <taxon>Fungi</taxon>
        <taxon>Dikarya</taxon>
        <taxon>Basidiomycota</taxon>
        <taxon>Agaricomycotina</taxon>
        <taxon>Agaricomycetes</taxon>
        <taxon>Cantharellales</taxon>
        <taxon>Ceratobasidiaceae</taxon>
        <taxon>Rhizoctonia</taxon>
    </lineage>
</organism>
<dbReference type="InterPro" id="IPR040976">
    <property type="entry name" value="Pkinase_fungal"/>
</dbReference>
<evidence type="ECO:0000256" key="1">
    <source>
        <dbReference type="SAM" id="MobiDB-lite"/>
    </source>
</evidence>
<dbReference type="EMBL" id="CAJMXA010000021">
    <property type="protein sequence ID" value="CAE6411550.1"/>
    <property type="molecule type" value="Genomic_DNA"/>
</dbReference>
<feature type="compositionally biased region" description="Low complexity" evidence="1">
    <location>
        <begin position="679"/>
        <end position="695"/>
    </location>
</feature>
<protein>
    <recommendedName>
        <fullName evidence="2">Protein kinase domain-containing protein</fullName>
    </recommendedName>
</protein>
<name>A0A8H2WXH5_9AGAM</name>
<evidence type="ECO:0000313" key="3">
    <source>
        <dbReference type="EMBL" id="CAE6411550.1"/>
    </source>
</evidence>
<feature type="compositionally biased region" description="Pro residues" evidence="1">
    <location>
        <begin position="645"/>
        <end position="654"/>
    </location>
</feature>
<dbReference type="Pfam" id="PF17667">
    <property type="entry name" value="Pkinase_fungal"/>
    <property type="match status" value="1"/>
</dbReference>
<dbReference type="InterPro" id="IPR000719">
    <property type="entry name" value="Prot_kinase_dom"/>
</dbReference>
<dbReference type="PANTHER" id="PTHR38248:SF2">
    <property type="entry name" value="FUNK1 11"/>
    <property type="match status" value="1"/>
</dbReference>
<comment type="caution">
    <text evidence="3">The sequence shown here is derived from an EMBL/GenBank/DDBJ whole genome shotgun (WGS) entry which is preliminary data.</text>
</comment>
<dbReference type="PANTHER" id="PTHR38248">
    <property type="entry name" value="FUNK1 6"/>
    <property type="match status" value="1"/>
</dbReference>
<gene>
    <name evidence="3" type="ORF">RDB_LOCUS1505</name>
</gene>
<sequence>MLIGDRKTVKDVAGEPFVNAYLSGSPLVTSQWSPGQQTLVDQISRVKRQEETLYTSGGPLLRLLNSISRQVFKADTKPVALVFYSKYRYSVKNPFTTQGRRPDFVAAWVPAPLQMFPLEGQSPAGESLTWCEIATIGEAKVDDPGTNQIASYLQNHLQLHPELNAVLGFTTQSEGYALYYHDAAVIHRSTFDWKQADPFFAFMRKLYTQPFQDPSTQIVDLARPAWTTRIGKDVYLSETPRAQAGPGQRRYTTKAVNRTSGEVVFIKDIWRDTRRWFFEGLLLEQAHKVENLAGLMSVDCHGYVLETGEPLRTTSLNPESVEGATSGRYKMRIVTKDIGTPLEGVHSLRKFLCTMYDSCAVQRNLYRKCKILHRDISDSNIMFAPQSNGYQERCARGYAKVRFVNQVLAKDQKCDPKPECLLIDLGNGADLKVQRTRDALTERTGTPKFIARSVSAGQLLDEDHYDSSGVDMPSMEETLGDFGPFMHTSGFQVLNSTKSPSPLEVQFTHQLFHDAESTFWVILWALVRSIGEAVAEEENPHPKFCELFHAIYRHFPNSHGEDRRANTPFSSIRYWRSVLHPDLADLGPMLQKMFVYIWPEWAYRTELNPEHVHEALMRLLFAEIRRIDASGTDINIVIGGRKIPPAPPSFPPLPSSTINTLSKTASDARTSNSLGARYSSMSGTGSANAGSSSARSRFRSARSQTPDIGHQLQQLALEPNAAIGEVLDEPAAHAGPGEQGESIDWPGDYDLGVPKPRTIE</sequence>
<feature type="domain" description="Protein kinase" evidence="2">
    <location>
        <begin position="238"/>
        <end position="552"/>
    </location>
</feature>
<dbReference type="PROSITE" id="PS50011">
    <property type="entry name" value="PROTEIN_KINASE_DOM"/>
    <property type="match status" value="1"/>
</dbReference>
<dbReference type="GO" id="GO:0004672">
    <property type="term" value="F:protein kinase activity"/>
    <property type="evidence" value="ECO:0007669"/>
    <property type="project" value="InterPro"/>
</dbReference>
<proteinExistence type="predicted"/>